<evidence type="ECO:0000313" key="2">
    <source>
        <dbReference type="EMBL" id="MBA9001682.1"/>
    </source>
</evidence>
<dbReference type="Proteomes" id="UP000539313">
    <property type="component" value="Unassembled WGS sequence"/>
</dbReference>
<evidence type="ECO:0000313" key="3">
    <source>
        <dbReference type="Proteomes" id="UP000539313"/>
    </source>
</evidence>
<dbReference type="InterPro" id="IPR052741">
    <property type="entry name" value="Mitochondrial_HTD2"/>
</dbReference>
<dbReference type="AlphaFoldDB" id="A0A7W3R6J5"/>
<dbReference type="EC" id="4.2.1.153" evidence="2"/>
<dbReference type="PANTHER" id="PTHR28152:SF1">
    <property type="entry name" value="HYDROXYACYL-THIOESTER DEHYDRATASE TYPE 2, MITOCHONDRIAL"/>
    <property type="match status" value="1"/>
</dbReference>
<dbReference type="InterPro" id="IPR039569">
    <property type="entry name" value="FAS1-like_DH_region"/>
</dbReference>
<dbReference type="SUPFAM" id="SSF54637">
    <property type="entry name" value="Thioesterase/thiol ester dehydrase-isomerase"/>
    <property type="match status" value="2"/>
</dbReference>
<dbReference type="Gene3D" id="3.10.129.10">
    <property type="entry name" value="Hotdog Thioesterase"/>
    <property type="match status" value="2"/>
</dbReference>
<keyword evidence="2" id="KW-0456">Lyase</keyword>
<name>A0A7W3R6J5_9ACTN</name>
<reference evidence="2 3" key="1">
    <citation type="submission" date="2020-08" db="EMBL/GenBank/DDBJ databases">
        <title>Sequencing the genomes of 1000 actinobacteria strains.</title>
        <authorList>
            <person name="Klenk H.-P."/>
        </authorList>
    </citation>
    <scope>NUCLEOTIDE SEQUENCE [LARGE SCALE GENOMIC DNA]</scope>
    <source>
        <strain evidence="2 3">DSM 45823</strain>
    </source>
</reference>
<dbReference type="RefSeq" id="WP_312880804.1">
    <property type="nucleotide sequence ID" value="NZ_JACJII010000001.1"/>
</dbReference>
<dbReference type="Pfam" id="PF13452">
    <property type="entry name" value="FAS1_DH_region"/>
    <property type="match status" value="1"/>
</dbReference>
<keyword evidence="3" id="KW-1185">Reference proteome</keyword>
<dbReference type="GO" id="GO:0019171">
    <property type="term" value="F:(3R)-hydroxyacyl-[acyl-carrier-protein] dehydratase activity"/>
    <property type="evidence" value="ECO:0007669"/>
    <property type="project" value="TreeGrafter"/>
</dbReference>
<evidence type="ECO:0000259" key="1">
    <source>
        <dbReference type="Pfam" id="PF13452"/>
    </source>
</evidence>
<gene>
    <name evidence="2" type="ORF">HNR21_000564</name>
</gene>
<sequence length="281" mass="30287">MTGGLAEHVKGWSPGPVAMTEAMPPGPAQALAAVLDRPQDAPAAGDPLPPLWHWVYFLEWPAQSELGDDGHPANGHFLPPIPDRTRMYAGGRLTFHAPLEVGTPAERTSELAGVNVKQGRSGEMLFVTVRHEIRQGGELRIVDEHDLVYRSGAAPVRHEPDTGPAAETEGPWRLVPAADSRVLFRFSALTANAHRIHYDEPYAREVEGYPGLVVHGPLLAILMAELPRRNAPGTRVGRLAYRFRRPVFLGENVVVTGGPDGALSVVGPSGEVRAQAEVAFA</sequence>
<dbReference type="InterPro" id="IPR029069">
    <property type="entry name" value="HotDog_dom_sf"/>
</dbReference>
<accession>A0A7W3R6J5</accession>
<dbReference type="PANTHER" id="PTHR28152">
    <property type="entry name" value="HYDROXYACYL-THIOESTER DEHYDRATASE TYPE 2, MITOCHONDRIAL"/>
    <property type="match status" value="1"/>
</dbReference>
<proteinExistence type="predicted"/>
<dbReference type="EMBL" id="JACJII010000001">
    <property type="protein sequence ID" value="MBA9001682.1"/>
    <property type="molecule type" value="Genomic_DNA"/>
</dbReference>
<comment type="caution">
    <text evidence="2">The sequence shown here is derived from an EMBL/GenBank/DDBJ whole genome shotgun (WGS) entry which is preliminary data.</text>
</comment>
<feature type="domain" description="FAS1-like dehydratase" evidence="1">
    <location>
        <begin position="79"/>
        <end position="138"/>
    </location>
</feature>
<organism evidence="2 3">
    <name type="scientific">Thermomonospora cellulosilytica</name>
    <dbReference type="NCBI Taxonomy" id="1411118"/>
    <lineage>
        <taxon>Bacteria</taxon>
        <taxon>Bacillati</taxon>
        <taxon>Actinomycetota</taxon>
        <taxon>Actinomycetes</taxon>
        <taxon>Streptosporangiales</taxon>
        <taxon>Thermomonosporaceae</taxon>
        <taxon>Thermomonospora</taxon>
    </lineage>
</organism>
<protein>
    <submittedName>
        <fullName evidence="2">3-methylfumaryl-CoA hydratase</fullName>
        <ecNumber evidence="2">4.2.1.153</ecNumber>
    </submittedName>
</protein>